<protein>
    <submittedName>
        <fullName evidence="1">(2Fe-2S) ferredoxin domain-containing protein</fullName>
    </submittedName>
</protein>
<keyword evidence="2" id="KW-1185">Reference proteome</keyword>
<evidence type="ECO:0000313" key="2">
    <source>
        <dbReference type="Proteomes" id="UP000595917"/>
    </source>
</evidence>
<reference evidence="1" key="1">
    <citation type="submission" date="2021-01" db="EMBL/GenBank/DDBJ databases">
        <title>Description of Breznakiella homolactica.</title>
        <authorList>
            <person name="Song Y."/>
            <person name="Brune A."/>
        </authorList>
    </citation>
    <scope>NUCLEOTIDE SEQUENCE</scope>
    <source>
        <strain evidence="1">RmG30</strain>
    </source>
</reference>
<gene>
    <name evidence="1" type="ORF">JFL75_09000</name>
</gene>
<sequence>MAKMSLEELRKLRDSKKTDLRKREAEGKEIQVIVGMGTCGIAAGAKQTLDAFLKALDEGNLVDDVLVRQTGCMGLCHSEPTVEVIVPGMPAVIYGKVDAAVANEIVKKHIIGRELLDNHILDRPAADIMNSN</sequence>
<proteinExistence type="predicted"/>
<name>A0A7T7XR94_9SPIR</name>
<dbReference type="CDD" id="cd02980">
    <property type="entry name" value="TRX_Fd_family"/>
    <property type="match status" value="1"/>
</dbReference>
<evidence type="ECO:0000313" key="1">
    <source>
        <dbReference type="EMBL" id="QQO11036.1"/>
    </source>
</evidence>
<dbReference type="EMBL" id="CP067089">
    <property type="protein sequence ID" value="QQO11036.1"/>
    <property type="molecule type" value="Genomic_DNA"/>
</dbReference>
<organism evidence="1 2">
    <name type="scientific">Breznakiella homolactica</name>
    <dbReference type="NCBI Taxonomy" id="2798577"/>
    <lineage>
        <taxon>Bacteria</taxon>
        <taxon>Pseudomonadati</taxon>
        <taxon>Spirochaetota</taxon>
        <taxon>Spirochaetia</taxon>
        <taxon>Spirochaetales</taxon>
        <taxon>Breznakiellaceae</taxon>
        <taxon>Breznakiella</taxon>
    </lineage>
</organism>
<dbReference type="RefSeq" id="WP_215628345.1">
    <property type="nucleotide sequence ID" value="NZ_CP067089.2"/>
</dbReference>
<dbReference type="KEGG" id="bhc:JFL75_09000"/>
<accession>A0A7T7XR94</accession>
<dbReference type="Proteomes" id="UP000595917">
    <property type="component" value="Chromosome"/>
</dbReference>
<dbReference type="InterPro" id="IPR036249">
    <property type="entry name" value="Thioredoxin-like_sf"/>
</dbReference>
<dbReference type="AlphaFoldDB" id="A0A7T7XR94"/>
<dbReference type="Gene3D" id="3.40.30.10">
    <property type="entry name" value="Glutaredoxin"/>
    <property type="match status" value="1"/>
</dbReference>
<dbReference type="SUPFAM" id="SSF52833">
    <property type="entry name" value="Thioredoxin-like"/>
    <property type="match status" value="1"/>
</dbReference>